<dbReference type="Pfam" id="PF04338">
    <property type="entry name" value="DUF481"/>
    <property type="match status" value="1"/>
</dbReference>
<protein>
    <submittedName>
        <fullName evidence="1">Uncharacterized protein DUF481</fullName>
    </submittedName>
</protein>
<reference evidence="1 2" key="1">
    <citation type="submission" date="2018-07" db="EMBL/GenBank/DDBJ databases">
        <title>Genomic Encyclopedia of Type Strains, Phase III (KMG-III): the genomes of soil and plant-associated and newly described type strains.</title>
        <authorList>
            <person name="Whitman W."/>
        </authorList>
    </citation>
    <scope>NUCLEOTIDE SEQUENCE [LARGE SCALE GENOMIC DNA]</scope>
    <source>
        <strain evidence="1 2">CECT 7948</strain>
    </source>
</reference>
<dbReference type="InterPro" id="IPR007433">
    <property type="entry name" value="DUF481"/>
</dbReference>
<organism evidence="1 2">
    <name type="scientific">Winogradskyella pacifica</name>
    <dbReference type="NCBI Taxonomy" id="664642"/>
    <lineage>
        <taxon>Bacteria</taxon>
        <taxon>Pseudomonadati</taxon>
        <taxon>Bacteroidota</taxon>
        <taxon>Flavobacteriia</taxon>
        <taxon>Flavobacteriales</taxon>
        <taxon>Flavobacteriaceae</taxon>
        <taxon>Winogradskyella</taxon>
    </lineage>
</organism>
<evidence type="ECO:0000313" key="2">
    <source>
        <dbReference type="Proteomes" id="UP000256919"/>
    </source>
</evidence>
<proteinExistence type="predicted"/>
<gene>
    <name evidence="1" type="ORF">DFQ09_10655</name>
</gene>
<accession>A0A3D9LMQ8</accession>
<name>A0A3D9LMQ8_9FLAO</name>
<dbReference type="EMBL" id="QREI01000006">
    <property type="protein sequence ID" value="REE08588.1"/>
    <property type="molecule type" value="Genomic_DNA"/>
</dbReference>
<dbReference type="Proteomes" id="UP000256919">
    <property type="component" value="Unassembled WGS sequence"/>
</dbReference>
<sequence length="262" mass="30508">MVLFLTFILNMKHFILPLFFLLFSVNSMYSQIVNVESLRRVSDTSKWSGAASLDIGLIKNTQSIFKVTNNLRLQYNTGRNLYLFINDLKLEQIEDNSFVNKGIQHIRYNRKITERLKLEIFAQSQYDAISDIKFRGLLGVGPRFKLSKNDNYRFYLGTLLMFEHEESSDQSIEILRDFRGSIYFSSSLYPLENISIVSTTYYQPLLKQFSDFRISNQTSLGIKVLKNLLFKTSFTYNFDASPILGIPKTQYELTNGIVYTFD</sequence>
<comment type="caution">
    <text evidence="1">The sequence shown here is derived from an EMBL/GenBank/DDBJ whole genome shotgun (WGS) entry which is preliminary data.</text>
</comment>
<keyword evidence="2" id="KW-1185">Reference proteome</keyword>
<evidence type="ECO:0000313" key="1">
    <source>
        <dbReference type="EMBL" id="REE08588.1"/>
    </source>
</evidence>
<dbReference type="AlphaFoldDB" id="A0A3D9LMQ8"/>